<dbReference type="RefSeq" id="WP_008058044.1">
    <property type="nucleotide sequence ID" value="NZ_AFHG01000028.1"/>
</dbReference>
<dbReference type="PROSITE" id="PS51819">
    <property type="entry name" value="VOC"/>
    <property type="match status" value="1"/>
</dbReference>
<evidence type="ECO:0000313" key="5">
    <source>
        <dbReference type="EMBL" id="EGK73627.1"/>
    </source>
</evidence>
<dbReference type="SUPFAM" id="SSF54593">
    <property type="entry name" value="Glyoxalase/Bleomycin resistance protein/Dihydroxybiphenyl dioxygenase"/>
    <property type="match status" value="1"/>
</dbReference>
<dbReference type="OrthoDB" id="9803104at2"/>
<evidence type="ECO:0000259" key="4">
    <source>
        <dbReference type="PROSITE" id="PS51819"/>
    </source>
</evidence>
<dbReference type="Proteomes" id="UP000005019">
    <property type="component" value="Unassembled WGS sequence"/>
</dbReference>
<dbReference type="STRING" id="1000565.METUNv1_00258"/>
<dbReference type="InterPro" id="IPR037523">
    <property type="entry name" value="VOC_core"/>
</dbReference>
<gene>
    <name evidence="5" type="ORF">METUNv1_00258</name>
</gene>
<keyword evidence="6" id="KW-1185">Reference proteome</keyword>
<dbReference type="Gene3D" id="3.10.180.10">
    <property type="entry name" value="2,3-Dihydroxybiphenyl 1,2-Dioxygenase, domain 1"/>
    <property type="match status" value="1"/>
</dbReference>
<organism evidence="5 6">
    <name type="scientific">Methyloversatilis universalis (strain ATCC BAA-1314 / DSM 25237 / JCM 13912 / CCUG 52030 / FAM5)</name>
    <dbReference type="NCBI Taxonomy" id="1000565"/>
    <lineage>
        <taxon>Bacteria</taxon>
        <taxon>Pseudomonadati</taxon>
        <taxon>Pseudomonadota</taxon>
        <taxon>Betaproteobacteria</taxon>
        <taxon>Nitrosomonadales</taxon>
        <taxon>Sterolibacteriaceae</taxon>
        <taxon>Methyloversatilis</taxon>
    </lineage>
</organism>
<comment type="similarity">
    <text evidence="1">Belongs to the bleomycin resistance protein family.</text>
</comment>
<evidence type="ECO:0000313" key="6">
    <source>
        <dbReference type="Proteomes" id="UP000005019"/>
    </source>
</evidence>
<dbReference type="GO" id="GO:0046677">
    <property type="term" value="P:response to antibiotic"/>
    <property type="evidence" value="ECO:0007669"/>
    <property type="project" value="UniProtKB-KW"/>
</dbReference>
<accession>F5R7R0</accession>
<keyword evidence="3" id="KW-0046">Antibiotic resistance</keyword>
<sequence length="129" mass="14044">MTDRAERTDAVRFIAATPVLASLDIGRTIAFYVERLGAVAVHAEQGVYGIVALGDIHLHFWACADRRIAEATGCRVAVEGIDTLYLRCQAAGIVHPNAPLHDTAWGTREFAVLDGDGNLITFHQRSDKD</sequence>
<evidence type="ECO:0000256" key="2">
    <source>
        <dbReference type="ARBA" id="ARBA00021572"/>
    </source>
</evidence>
<dbReference type="InterPro" id="IPR000335">
    <property type="entry name" value="Bleomycin-R"/>
</dbReference>
<proteinExistence type="inferred from homology"/>
<reference evidence="5 6" key="1">
    <citation type="journal article" date="2011" name="J. Bacteriol.">
        <title>Genome sequence of Methyloversatilis universalis FAM5T, a methylotrophic representative of the order Rhodocyclales.</title>
        <authorList>
            <person name="Kittichotirat W."/>
            <person name="Good N.M."/>
            <person name="Hall R."/>
            <person name="Bringel F."/>
            <person name="Lajus A."/>
            <person name="Medigue C."/>
            <person name="Smalley N.E."/>
            <person name="Beck D."/>
            <person name="Bumgarner R."/>
            <person name="Vuilleumier S."/>
            <person name="Kalyuzhnaya M.G."/>
        </authorList>
    </citation>
    <scope>NUCLEOTIDE SEQUENCE [LARGE SCALE GENOMIC DNA]</scope>
    <source>
        <strain evidence="6">ATCC BAA-1314 / JCM 13912 / FAM5</strain>
    </source>
</reference>
<dbReference type="EMBL" id="AFHG01000028">
    <property type="protein sequence ID" value="EGK73627.1"/>
    <property type="molecule type" value="Genomic_DNA"/>
</dbReference>
<dbReference type="Pfam" id="PF00903">
    <property type="entry name" value="Glyoxalase"/>
    <property type="match status" value="1"/>
</dbReference>
<comment type="caution">
    <text evidence="5">The sequence shown here is derived from an EMBL/GenBank/DDBJ whole genome shotgun (WGS) entry which is preliminary data.</text>
</comment>
<dbReference type="InterPro" id="IPR029068">
    <property type="entry name" value="Glyas_Bleomycin-R_OHBP_Dase"/>
</dbReference>
<feature type="domain" description="VOC" evidence="4">
    <location>
        <begin position="12"/>
        <end position="125"/>
    </location>
</feature>
<dbReference type="eggNOG" id="COG0346">
    <property type="taxonomic scope" value="Bacteria"/>
</dbReference>
<protein>
    <recommendedName>
        <fullName evidence="2">Bleomycin resistance protein</fullName>
    </recommendedName>
</protein>
<dbReference type="AlphaFoldDB" id="F5R7R0"/>
<evidence type="ECO:0000256" key="3">
    <source>
        <dbReference type="ARBA" id="ARBA00023251"/>
    </source>
</evidence>
<name>F5R7R0_METUF</name>
<evidence type="ECO:0000256" key="1">
    <source>
        <dbReference type="ARBA" id="ARBA00011051"/>
    </source>
</evidence>
<dbReference type="InterPro" id="IPR004360">
    <property type="entry name" value="Glyas_Fos-R_dOase_dom"/>
</dbReference>
<dbReference type="CDD" id="cd08349">
    <property type="entry name" value="BLMA_like"/>
    <property type="match status" value="1"/>
</dbReference>